<protein>
    <submittedName>
        <fullName evidence="1">Uncharacterized protein</fullName>
    </submittedName>
</protein>
<evidence type="ECO:0000313" key="1">
    <source>
        <dbReference type="EMBL" id="HFK23385.1"/>
    </source>
</evidence>
<reference evidence="1" key="1">
    <citation type="journal article" date="2020" name="mSystems">
        <title>Genome- and Community-Level Interaction Insights into Carbon Utilization and Element Cycling Functions of Hydrothermarchaeota in Hydrothermal Sediment.</title>
        <authorList>
            <person name="Zhou Z."/>
            <person name="Liu Y."/>
            <person name="Xu W."/>
            <person name="Pan J."/>
            <person name="Luo Z.H."/>
            <person name="Li M."/>
        </authorList>
    </citation>
    <scope>NUCLEOTIDE SEQUENCE [LARGE SCALE GENOMIC DNA]</scope>
    <source>
        <strain evidence="1">SpSt-464</strain>
    </source>
</reference>
<comment type="caution">
    <text evidence="1">The sequence shown here is derived from an EMBL/GenBank/DDBJ whole genome shotgun (WGS) entry which is preliminary data.</text>
</comment>
<name>A0A7C3N8H5_UNCW3</name>
<dbReference type="EMBL" id="DSTT01000002">
    <property type="protein sequence ID" value="HFK23385.1"/>
    <property type="molecule type" value="Genomic_DNA"/>
</dbReference>
<dbReference type="AlphaFoldDB" id="A0A7C3N8H5"/>
<gene>
    <name evidence="1" type="ORF">ENS15_01845</name>
</gene>
<proteinExistence type="predicted"/>
<sequence length="339" mass="38557">MIKKILFFGVIFSLILTSCFLLPQKVSVDDTKTFLNDFENSINDPTAQYNGENTTMSMAATQDFFNKGGTSKGTFLFPSVSFKNLFKPEVKTSKLLFNFNYGTYEYDSTAYDFILKDDSYPANGYLFKWVFVDSVGTNYNMEFLFDSLQYYSGDPNQSTPTKMYVALKANSTNLMWLKVNAAYTTISGYGYDEYQPTSLQTHFEVPNEVAFELDYVGHESGDTTVIIDSLRAKVDDILNDDWNEYTVRMNSDSTTDFTMENKEGWFMAINAQQPVEVDTIYSKVNYTGELKYKDVHAADLSGYIWEPEDVNHLSIMVATYPDGSSDTLILNPQVPQSKK</sequence>
<organism evidence="1">
    <name type="scientific">candidate division WOR-3 bacterium</name>
    <dbReference type="NCBI Taxonomy" id="2052148"/>
    <lineage>
        <taxon>Bacteria</taxon>
        <taxon>Bacteria division WOR-3</taxon>
    </lineage>
</organism>
<dbReference type="PROSITE" id="PS51257">
    <property type="entry name" value="PROKAR_LIPOPROTEIN"/>
    <property type="match status" value="1"/>
</dbReference>
<accession>A0A7C3N8H5</accession>